<evidence type="ECO:0000313" key="1">
    <source>
        <dbReference type="EMBL" id="GGQ92911.1"/>
    </source>
</evidence>
<protein>
    <submittedName>
        <fullName evidence="1">Uncharacterized protein</fullName>
    </submittedName>
</protein>
<dbReference type="Proteomes" id="UP000603865">
    <property type="component" value="Unassembled WGS sequence"/>
</dbReference>
<sequence>MDDKQTQTTLFPKAAPAVFRLCIYTQPWQATLEPLTPFPAGRPESFLSPLELLERLEQSSNFPFGLR</sequence>
<organism evidence="1 2">
    <name type="scientific">Deinococcus ruber</name>
    <dbReference type="NCBI Taxonomy" id="1848197"/>
    <lineage>
        <taxon>Bacteria</taxon>
        <taxon>Thermotogati</taxon>
        <taxon>Deinococcota</taxon>
        <taxon>Deinococci</taxon>
        <taxon>Deinococcales</taxon>
        <taxon>Deinococcaceae</taxon>
        <taxon>Deinococcus</taxon>
    </lineage>
</organism>
<dbReference type="AlphaFoldDB" id="A0A918BWT3"/>
<reference evidence="1" key="1">
    <citation type="journal article" date="2014" name="Int. J. Syst. Evol. Microbiol.">
        <title>Complete genome sequence of Corynebacterium casei LMG S-19264T (=DSM 44701T), isolated from a smear-ripened cheese.</title>
        <authorList>
            <consortium name="US DOE Joint Genome Institute (JGI-PGF)"/>
            <person name="Walter F."/>
            <person name="Albersmeier A."/>
            <person name="Kalinowski J."/>
            <person name="Ruckert C."/>
        </authorList>
    </citation>
    <scope>NUCLEOTIDE SEQUENCE</scope>
    <source>
        <strain evidence="1">JCM 31311</strain>
    </source>
</reference>
<reference evidence="1" key="2">
    <citation type="submission" date="2020-09" db="EMBL/GenBank/DDBJ databases">
        <authorList>
            <person name="Sun Q."/>
            <person name="Ohkuma M."/>
        </authorList>
    </citation>
    <scope>NUCLEOTIDE SEQUENCE</scope>
    <source>
        <strain evidence="1">JCM 31311</strain>
    </source>
</reference>
<dbReference type="EMBL" id="BMQL01000001">
    <property type="protein sequence ID" value="GGQ92911.1"/>
    <property type="molecule type" value="Genomic_DNA"/>
</dbReference>
<evidence type="ECO:0000313" key="2">
    <source>
        <dbReference type="Proteomes" id="UP000603865"/>
    </source>
</evidence>
<keyword evidence="2" id="KW-1185">Reference proteome</keyword>
<proteinExistence type="predicted"/>
<name>A0A918BWT3_9DEIO</name>
<comment type="caution">
    <text evidence="1">The sequence shown here is derived from an EMBL/GenBank/DDBJ whole genome shotgun (WGS) entry which is preliminary data.</text>
</comment>
<accession>A0A918BWT3</accession>
<gene>
    <name evidence="1" type="ORF">GCM10008957_01090</name>
</gene>
<dbReference type="RefSeq" id="WP_189087530.1">
    <property type="nucleotide sequence ID" value="NZ_BMQL01000001.1"/>
</dbReference>